<dbReference type="STRING" id="1073090.A0A1L9S7P7"/>
<dbReference type="RefSeq" id="XP_022577693.1">
    <property type="nucleotide sequence ID" value="XM_022725155.1"/>
</dbReference>
<dbReference type="GeneID" id="34611620"/>
<accession>A0A1L9S7P7</accession>
<proteinExistence type="predicted"/>
<organism evidence="1 2">
    <name type="scientific">Penicilliopsis zonata CBS 506.65</name>
    <dbReference type="NCBI Taxonomy" id="1073090"/>
    <lineage>
        <taxon>Eukaryota</taxon>
        <taxon>Fungi</taxon>
        <taxon>Dikarya</taxon>
        <taxon>Ascomycota</taxon>
        <taxon>Pezizomycotina</taxon>
        <taxon>Eurotiomycetes</taxon>
        <taxon>Eurotiomycetidae</taxon>
        <taxon>Eurotiales</taxon>
        <taxon>Aspergillaceae</taxon>
        <taxon>Penicilliopsis</taxon>
    </lineage>
</organism>
<dbReference type="AlphaFoldDB" id="A0A1L9S7P7"/>
<dbReference type="OrthoDB" id="10016792at2759"/>
<gene>
    <name evidence="1" type="ORF">ASPZODRAFT_146204</name>
</gene>
<protein>
    <submittedName>
        <fullName evidence="1">Uncharacterized protein</fullName>
    </submittedName>
</protein>
<reference evidence="2" key="1">
    <citation type="journal article" date="2017" name="Genome Biol.">
        <title>Comparative genomics reveals high biological diversity and specific adaptations in the industrially and medically important fungal genus Aspergillus.</title>
        <authorList>
            <person name="de Vries R.P."/>
            <person name="Riley R."/>
            <person name="Wiebenga A."/>
            <person name="Aguilar-Osorio G."/>
            <person name="Amillis S."/>
            <person name="Uchima C.A."/>
            <person name="Anderluh G."/>
            <person name="Asadollahi M."/>
            <person name="Askin M."/>
            <person name="Barry K."/>
            <person name="Battaglia E."/>
            <person name="Bayram O."/>
            <person name="Benocci T."/>
            <person name="Braus-Stromeyer S.A."/>
            <person name="Caldana C."/>
            <person name="Canovas D."/>
            <person name="Cerqueira G.C."/>
            <person name="Chen F."/>
            <person name="Chen W."/>
            <person name="Choi C."/>
            <person name="Clum A."/>
            <person name="Dos Santos R.A."/>
            <person name="Damasio A.R."/>
            <person name="Diallinas G."/>
            <person name="Emri T."/>
            <person name="Fekete E."/>
            <person name="Flipphi M."/>
            <person name="Freyberg S."/>
            <person name="Gallo A."/>
            <person name="Gournas C."/>
            <person name="Habgood R."/>
            <person name="Hainaut M."/>
            <person name="Harispe M.L."/>
            <person name="Henrissat B."/>
            <person name="Hilden K.S."/>
            <person name="Hope R."/>
            <person name="Hossain A."/>
            <person name="Karabika E."/>
            <person name="Karaffa L."/>
            <person name="Karanyi Z."/>
            <person name="Krasevec N."/>
            <person name="Kuo A."/>
            <person name="Kusch H."/>
            <person name="LaButti K."/>
            <person name="Lagendijk E.L."/>
            <person name="Lapidus A."/>
            <person name="Levasseur A."/>
            <person name="Lindquist E."/>
            <person name="Lipzen A."/>
            <person name="Logrieco A.F."/>
            <person name="MacCabe A."/>
            <person name="Maekelae M.R."/>
            <person name="Malavazi I."/>
            <person name="Melin P."/>
            <person name="Meyer V."/>
            <person name="Mielnichuk N."/>
            <person name="Miskei M."/>
            <person name="Molnar A.P."/>
            <person name="Mule G."/>
            <person name="Ngan C.Y."/>
            <person name="Orejas M."/>
            <person name="Orosz E."/>
            <person name="Ouedraogo J.P."/>
            <person name="Overkamp K.M."/>
            <person name="Park H.-S."/>
            <person name="Perrone G."/>
            <person name="Piumi F."/>
            <person name="Punt P.J."/>
            <person name="Ram A.F."/>
            <person name="Ramon A."/>
            <person name="Rauscher S."/>
            <person name="Record E."/>
            <person name="Riano-Pachon D.M."/>
            <person name="Robert V."/>
            <person name="Roehrig J."/>
            <person name="Ruller R."/>
            <person name="Salamov A."/>
            <person name="Salih N.S."/>
            <person name="Samson R.A."/>
            <person name="Sandor E."/>
            <person name="Sanguinetti M."/>
            <person name="Schuetze T."/>
            <person name="Sepcic K."/>
            <person name="Shelest E."/>
            <person name="Sherlock G."/>
            <person name="Sophianopoulou V."/>
            <person name="Squina F.M."/>
            <person name="Sun H."/>
            <person name="Susca A."/>
            <person name="Todd R.B."/>
            <person name="Tsang A."/>
            <person name="Unkles S.E."/>
            <person name="van de Wiele N."/>
            <person name="van Rossen-Uffink D."/>
            <person name="Oliveira J.V."/>
            <person name="Vesth T.C."/>
            <person name="Visser J."/>
            <person name="Yu J.-H."/>
            <person name="Zhou M."/>
            <person name="Andersen M.R."/>
            <person name="Archer D.B."/>
            <person name="Baker S.E."/>
            <person name="Benoit I."/>
            <person name="Brakhage A.A."/>
            <person name="Braus G.H."/>
            <person name="Fischer R."/>
            <person name="Frisvad J.C."/>
            <person name="Goldman G.H."/>
            <person name="Houbraken J."/>
            <person name="Oakley B."/>
            <person name="Pocsi I."/>
            <person name="Scazzocchio C."/>
            <person name="Seiboth B."/>
            <person name="vanKuyk P.A."/>
            <person name="Wortman J."/>
            <person name="Dyer P.S."/>
            <person name="Grigoriev I.V."/>
        </authorList>
    </citation>
    <scope>NUCLEOTIDE SEQUENCE [LARGE SCALE GENOMIC DNA]</scope>
    <source>
        <strain evidence="2">CBS 506.65</strain>
    </source>
</reference>
<dbReference type="EMBL" id="KV878353">
    <property type="protein sequence ID" value="OJJ43183.1"/>
    <property type="molecule type" value="Genomic_DNA"/>
</dbReference>
<sequence length="983" mass="108736">MLSKPKDTFPATLPTIESDRYVVFEVHPPDLFRDCYRKTACIDVSGAKGEAGTDKQKNGQAGGNGGSIWLYIEEPSSDLSTKLSLKAYGGDGGHGMNQTADSKDSGGDGGNGGLCGDISCYLGYGAVSYGRYLYKATSQTTNWGVYIKDIATDLTSNLKSLAAYGISQTIIEEWNSTVTDHANLAAAGQKLRTSLDKLIDEDSLDPDHVTPSQPTLQSAHKLLETLKALFDTHSPPCGEIGLNIGDFNNLADSCDSFSGAREMEQALQESLQSVMNAIDKLIHGESADPSSAPFKKHLEKMLDELRDATQRFRNILFETVCESAGGQGGAGGTGATLNIANGNPGKTQPDKPTEVQVLSFDGLKADCYITQACVFPEQCQMILELADNLYFTNDLSKCRDAAVLYSRLTRRLKFLDVLVKEKEVPLAKAYSNLEYRYEVTVESQEQLLHIYTAAQLRLNQLFLGQDLFCHAKFWVPRLSMTFYEGRVHQMLNHYALVTAAYKKYSEDRQREQILNNHISNLQQSNQATLQAARSQINSMTGPGGELDTIGITIVQYSPQMAQARRKLADELADLKGYMEATFEFSMDSFMDALSVLSMAPHGLTAAVQGVNVAYKSWTTKENMEGNPVKKQFIVSQLDTCTGSVKSLVETYKHLDTGELAVDDPGYAKIVTTTDTFLLELSNILKTCAGVSQRLGERALKLNPQLPAIYYWIKRMKASLEFDIMQRLNYQGRALAFWGPMDIQGLISTPSELLDRAIGLSDVQNNLENKFEECYGKLQQGAWNFWPASRELNHPGLLIDITDDVLDDLKQKPDTFSNAVEAIFTITPHSLPAFSDMANVRLTQVRLWLLGATVSQGSDGKSFLRVELHHMGRETIWDIGGTPYQFSHDPVHLQFVYDTNNFNKNMKASGDPELVQGRQAIENDYAMVGKPTSDDRPPLGPFTDWRIQIRADANQGMDLLGLTKVWVEFCGRNLPADGKLKELS</sequence>
<dbReference type="Proteomes" id="UP000184188">
    <property type="component" value="Unassembled WGS sequence"/>
</dbReference>
<dbReference type="VEuPathDB" id="FungiDB:ASPZODRAFT_146204"/>
<evidence type="ECO:0000313" key="1">
    <source>
        <dbReference type="EMBL" id="OJJ43183.1"/>
    </source>
</evidence>
<evidence type="ECO:0000313" key="2">
    <source>
        <dbReference type="Proteomes" id="UP000184188"/>
    </source>
</evidence>
<keyword evidence="2" id="KW-1185">Reference proteome</keyword>
<name>A0A1L9S7P7_9EURO</name>